<dbReference type="EMBL" id="JACHJB010000001">
    <property type="protein sequence ID" value="MBB6345996.1"/>
    <property type="molecule type" value="Genomic_DNA"/>
</dbReference>
<keyword evidence="1" id="KW-0732">Signal</keyword>
<gene>
    <name evidence="2" type="ORF">FHU36_002505</name>
</gene>
<sequence>MTHVRLLKKLAVVTAAGLLAIGLGAATASSASAAGSAEKIYDITPSGEISSNPLQ</sequence>
<evidence type="ECO:0000256" key="1">
    <source>
        <dbReference type="SAM" id="SignalP"/>
    </source>
</evidence>
<protein>
    <submittedName>
        <fullName evidence="2">Uncharacterized protein</fullName>
    </submittedName>
</protein>
<name>A0A7X0EYS9_9ACTN</name>
<reference evidence="2 3" key="1">
    <citation type="submission" date="2020-08" db="EMBL/GenBank/DDBJ databases">
        <title>Sequencing the genomes of 1000 actinobacteria strains.</title>
        <authorList>
            <person name="Klenk H.-P."/>
        </authorList>
    </citation>
    <scope>NUCLEOTIDE SEQUENCE [LARGE SCALE GENOMIC DNA]</scope>
    <source>
        <strain evidence="2 3">DSM 45913</strain>
    </source>
</reference>
<feature type="chain" id="PRO_5030579295" evidence="1">
    <location>
        <begin position="34"/>
        <end position="55"/>
    </location>
</feature>
<proteinExistence type="predicted"/>
<comment type="caution">
    <text evidence="2">The sequence shown here is derived from an EMBL/GenBank/DDBJ whole genome shotgun (WGS) entry which is preliminary data.</text>
</comment>
<feature type="signal peptide" evidence="1">
    <location>
        <begin position="1"/>
        <end position="33"/>
    </location>
</feature>
<evidence type="ECO:0000313" key="3">
    <source>
        <dbReference type="Proteomes" id="UP000583800"/>
    </source>
</evidence>
<keyword evidence="3" id="KW-1185">Reference proteome</keyword>
<dbReference type="Proteomes" id="UP000583800">
    <property type="component" value="Unassembled WGS sequence"/>
</dbReference>
<dbReference type="AlphaFoldDB" id="A0A7X0EYS9"/>
<accession>A0A7X0EYS9</accession>
<organism evidence="2 3">
    <name type="scientific">Nonomuraea muscovyensis</name>
    <dbReference type="NCBI Taxonomy" id="1124761"/>
    <lineage>
        <taxon>Bacteria</taxon>
        <taxon>Bacillati</taxon>
        <taxon>Actinomycetota</taxon>
        <taxon>Actinomycetes</taxon>
        <taxon>Streptosporangiales</taxon>
        <taxon>Streptosporangiaceae</taxon>
        <taxon>Nonomuraea</taxon>
    </lineage>
</organism>
<evidence type="ECO:0000313" key="2">
    <source>
        <dbReference type="EMBL" id="MBB6345996.1"/>
    </source>
</evidence>
<dbReference type="RefSeq" id="WP_185083858.1">
    <property type="nucleotide sequence ID" value="NZ_JACHJB010000001.1"/>
</dbReference>